<organism evidence="2 3">
    <name type="scientific">Selenomonas dianae</name>
    <dbReference type="NCBI Taxonomy" id="135079"/>
    <lineage>
        <taxon>Bacteria</taxon>
        <taxon>Bacillati</taxon>
        <taxon>Bacillota</taxon>
        <taxon>Negativicutes</taxon>
        <taxon>Selenomonadales</taxon>
        <taxon>Selenomonadaceae</taxon>
        <taxon>Selenomonas</taxon>
    </lineage>
</organism>
<gene>
    <name evidence="2" type="ORF">GCM10008919_03910</name>
</gene>
<feature type="compositionally biased region" description="Basic and acidic residues" evidence="1">
    <location>
        <begin position="118"/>
        <end position="135"/>
    </location>
</feature>
<evidence type="ECO:0000313" key="3">
    <source>
        <dbReference type="Proteomes" id="UP001500399"/>
    </source>
</evidence>
<name>A0ABN0SWM7_9FIRM</name>
<evidence type="ECO:0008006" key="4">
    <source>
        <dbReference type="Google" id="ProtNLM"/>
    </source>
</evidence>
<dbReference type="Proteomes" id="UP001500399">
    <property type="component" value="Unassembled WGS sequence"/>
</dbReference>
<dbReference type="EMBL" id="BAAACR010000002">
    <property type="protein sequence ID" value="GAA0203853.1"/>
    <property type="molecule type" value="Genomic_DNA"/>
</dbReference>
<reference evidence="2 3" key="1">
    <citation type="journal article" date="2019" name="Int. J. Syst. Evol. Microbiol.">
        <title>The Global Catalogue of Microorganisms (GCM) 10K type strain sequencing project: providing services to taxonomists for standard genome sequencing and annotation.</title>
        <authorList>
            <consortium name="The Broad Institute Genomics Platform"/>
            <consortium name="The Broad Institute Genome Sequencing Center for Infectious Disease"/>
            <person name="Wu L."/>
            <person name="Ma J."/>
        </authorList>
    </citation>
    <scope>NUCLEOTIDE SEQUENCE [LARGE SCALE GENOMIC DNA]</scope>
    <source>
        <strain evidence="2 3">JCM 8542</strain>
    </source>
</reference>
<evidence type="ECO:0000313" key="2">
    <source>
        <dbReference type="EMBL" id="GAA0203853.1"/>
    </source>
</evidence>
<sequence length="206" mass="22941">MEMKNVKDQVKSVFTPARLKKAAVLAVLACVVSAGGTYYYNQRAEARSAQEKQARSEMIAAQAEQRGIVLIDEDHVRMIASDAIGKDVTELDFRKVYLTMKDHDDRNGKHEKKHKDDRRHDCDGLREHDRDHREMMSPPPAEIPADAGASAPTASPAQSAPMTGQPGFHPVYKVKCYVGNMEYKLRIDAVTGAVLSSKAEMDDDHF</sequence>
<evidence type="ECO:0000256" key="1">
    <source>
        <dbReference type="SAM" id="MobiDB-lite"/>
    </source>
</evidence>
<dbReference type="Gene3D" id="3.10.450.40">
    <property type="match status" value="1"/>
</dbReference>
<dbReference type="RefSeq" id="WP_304987786.1">
    <property type="nucleotide sequence ID" value="NZ_BAAACR010000002.1"/>
</dbReference>
<feature type="compositionally biased region" description="Low complexity" evidence="1">
    <location>
        <begin position="144"/>
        <end position="161"/>
    </location>
</feature>
<keyword evidence="3" id="KW-1185">Reference proteome</keyword>
<feature type="region of interest" description="Disordered" evidence="1">
    <location>
        <begin position="104"/>
        <end position="166"/>
    </location>
</feature>
<proteinExistence type="predicted"/>
<comment type="caution">
    <text evidence="2">The sequence shown here is derived from an EMBL/GenBank/DDBJ whole genome shotgun (WGS) entry which is preliminary data.</text>
</comment>
<accession>A0ABN0SWM7</accession>
<protein>
    <recommendedName>
        <fullName evidence="4">Peptidase propeptide and YPEB domain protein</fullName>
    </recommendedName>
</protein>